<dbReference type="Proteomes" id="UP000290289">
    <property type="component" value="Chromosome 6"/>
</dbReference>
<proteinExistence type="predicted"/>
<dbReference type="EMBL" id="RDQH01000332">
    <property type="protein sequence ID" value="RXH95907.1"/>
    <property type="molecule type" value="Genomic_DNA"/>
</dbReference>
<accession>A0A498JM17</accession>
<comment type="caution">
    <text evidence="2">The sequence shown here is derived from an EMBL/GenBank/DDBJ whole genome shotgun (WGS) entry which is preliminary data.</text>
</comment>
<sequence>MVELCFVLDLRSLPPPFLRDLKQSLLQLANLYAISSPAPWGRSDSLRDRIGLCYVFQNPISLSDEMKIVYTPSPSGNFNLRDFHHAVNNLPAHGFRPQIDDLGVKLSSVLNDQVLYHWGGKDIMRKVIVITSCLPRDVDFVMLKTLTAAAEKCVSVDFVLFEQRSSHLSNTKENFNNFQTCISDLDNCSFQAYLPDVKVLHGLVNRWLQDLKDDVEEPLQARFNFKNNLVGSVKQISCNLYISVNPIIDGFYPCQTCRCHGISLEDAVRNRSEELSCPVTGCNLGRCDVIENSVKVGVKTILLLPSFPSSMKLKRASLPIDFNVIERTNMGSLSEGVIMGASYVVIPSTFHEIETSPDEIDQSELNTQRALKTSFDFFWFVTSLVYQDSLNASVTLIYVHILFFSPNQATNLQFSVGFAVHYIQWTSVCYALQIRIAGSEEVLHIPNLNQLTTSSSVRKEIENSINESLSKIDVRDYNPMQHERGFHQNLNLLVKESLQLGSIAPGFEEQTYEPNATEPKLPEVAAQSNSTIDLPIIRNEASHCDPTAIEDKASACITEEWEKLIVNDVSELHSPVCTSKPKLDQSVLSPPDGNRQLDAKTSRILERLEVPRQFKRESVSPILTNNAGGTKNPIVEVKRPFIPSQPISAPNQPITGSQLMKPNFQRLKRKHK</sequence>
<dbReference type="AlphaFoldDB" id="A0A498JM17"/>
<evidence type="ECO:0000256" key="1">
    <source>
        <dbReference type="SAM" id="MobiDB-lite"/>
    </source>
</evidence>
<gene>
    <name evidence="2" type="ORF">DVH24_008407</name>
</gene>
<evidence type="ECO:0000313" key="3">
    <source>
        <dbReference type="Proteomes" id="UP000290289"/>
    </source>
</evidence>
<keyword evidence="3" id="KW-1185">Reference proteome</keyword>
<evidence type="ECO:0000313" key="2">
    <source>
        <dbReference type="EMBL" id="RXH95907.1"/>
    </source>
</evidence>
<dbReference type="PANTHER" id="PTHR38390:SF2">
    <property type="entry name" value="OS01G0103900 PROTEIN"/>
    <property type="match status" value="1"/>
</dbReference>
<feature type="compositionally biased region" description="Polar residues" evidence="1">
    <location>
        <begin position="645"/>
        <end position="660"/>
    </location>
</feature>
<name>A0A498JM17_MALDO</name>
<organism evidence="2 3">
    <name type="scientific">Malus domestica</name>
    <name type="common">Apple</name>
    <name type="synonym">Pyrus malus</name>
    <dbReference type="NCBI Taxonomy" id="3750"/>
    <lineage>
        <taxon>Eukaryota</taxon>
        <taxon>Viridiplantae</taxon>
        <taxon>Streptophyta</taxon>
        <taxon>Embryophyta</taxon>
        <taxon>Tracheophyta</taxon>
        <taxon>Spermatophyta</taxon>
        <taxon>Magnoliopsida</taxon>
        <taxon>eudicotyledons</taxon>
        <taxon>Gunneridae</taxon>
        <taxon>Pentapetalae</taxon>
        <taxon>rosids</taxon>
        <taxon>fabids</taxon>
        <taxon>Rosales</taxon>
        <taxon>Rosaceae</taxon>
        <taxon>Amygdaloideae</taxon>
        <taxon>Maleae</taxon>
        <taxon>Malus</taxon>
    </lineage>
</organism>
<dbReference type="PANTHER" id="PTHR38390">
    <property type="entry name" value="OS01G0103900 PROTEIN"/>
    <property type="match status" value="1"/>
</dbReference>
<reference evidence="2 3" key="1">
    <citation type="submission" date="2018-10" db="EMBL/GenBank/DDBJ databases">
        <title>A high-quality apple genome assembly.</title>
        <authorList>
            <person name="Hu J."/>
        </authorList>
    </citation>
    <scope>NUCLEOTIDE SEQUENCE [LARGE SCALE GENOMIC DNA]</scope>
    <source>
        <strain evidence="3">cv. HFTH1</strain>
        <tissue evidence="2">Young leaf</tissue>
    </source>
</reference>
<protein>
    <submittedName>
        <fullName evidence="2">Uncharacterized protein</fullName>
    </submittedName>
</protein>
<feature type="region of interest" description="Disordered" evidence="1">
    <location>
        <begin position="641"/>
        <end position="672"/>
    </location>
</feature>